<evidence type="ECO:0000313" key="2">
    <source>
        <dbReference type="Proteomes" id="UP000236845"/>
    </source>
</evidence>
<proteinExistence type="predicted"/>
<dbReference type="EMBL" id="PEXW01000013">
    <property type="protein sequence ID" value="PIS40956.1"/>
    <property type="molecule type" value="Genomic_DNA"/>
</dbReference>
<evidence type="ECO:0008006" key="3">
    <source>
        <dbReference type="Google" id="ProtNLM"/>
    </source>
</evidence>
<name>A0A2H0YRA1_9BACT</name>
<sequence>MEHLAIMRKSWGFTDKILNGQKKIESRWYSVKCKPWSAIKQGETIYFKDSGGPVRVKAKVSKVMQFSNLTPKIVKEILNGYGEQDGIEKGKSRQFFERFKDKKYCLLIFLKNPIEIRPFEIDKIGFGMMSAWITTDNISRIKK</sequence>
<comment type="caution">
    <text evidence="1">The sequence shown here is derived from an EMBL/GenBank/DDBJ whole genome shotgun (WGS) entry which is preliminary data.</text>
</comment>
<organism evidence="1 2">
    <name type="scientific">Candidatus Kerfeldbacteria bacterium CG08_land_8_20_14_0_20_43_14</name>
    <dbReference type="NCBI Taxonomy" id="2014246"/>
    <lineage>
        <taxon>Bacteria</taxon>
        <taxon>Candidatus Kerfeldiibacteriota</taxon>
    </lineage>
</organism>
<dbReference type="Proteomes" id="UP000236845">
    <property type="component" value="Unassembled WGS sequence"/>
</dbReference>
<dbReference type="SUPFAM" id="SSF88697">
    <property type="entry name" value="PUA domain-like"/>
    <property type="match status" value="1"/>
</dbReference>
<reference evidence="2" key="1">
    <citation type="submission" date="2017-09" db="EMBL/GenBank/DDBJ databases">
        <title>Depth-based differentiation of microbial function through sediment-hosted aquifers and enrichment of novel symbionts in the deep terrestrial subsurface.</title>
        <authorList>
            <person name="Probst A.J."/>
            <person name="Ladd B."/>
            <person name="Jarett J.K."/>
            <person name="Geller-Mcgrath D.E."/>
            <person name="Sieber C.M.K."/>
            <person name="Emerson J.B."/>
            <person name="Anantharaman K."/>
            <person name="Thomas B.C."/>
            <person name="Malmstrom R."/>
            <person name="Stieglmeier M."/>
            <person name="Klingl A."/>
            <person name="Woyke T."/>
            <person name="Ryan C.M."/>
            <person name="Banfield J.F."/>
        </authorList>
    </citation>
    <scope>NUCLEOTIDE SEQUENCE [LARGE SCALE GENOMIC DNA]</scope>
</reference>
<accession>A0A2H0YRA1</accession>
<dbReference type="Gene3D" id="2.30.130.30">
    <property type="entry name" value="Hypothetical protein"/>
    <property type="match status" value="1"/>
</dbReference>
<protein>
    <recommendedName>
        <fullName evidence="3">ASCH domain-containing protein</fullName>
    </recommendedName>
</protein>
<evidence type="ECO:0000313" key="1">
    <source>
        <dbReference type="EMBL" id="PIS40956.1"/>
    </source>
</evidence>
<gene>
    <name evidence="1" type="ORF">COT26_00565</name>
</gene>
<dbReference type="InterPro" id="IPR015947">
    <property type="entry name" value="PUA-like_sf"/>
</dbReference>
<dbReference type="AlphaFoldDB" id="A0A2H0YRA1"/>